<evidence type="ECO:0000313" key="1">
    <source>
        <dbReference type="EMBL" id="MBO8450231.1"/>
    </source>
</evidence>
<organism evidence="1 2">
    <name type="scientific">Candidatus Avitreponema avistercoris</name>
    <dbReference type="NCBI Taxonomy" id="2840705"/>
    <lineage>
        <taxon>Bacteria</taxon>
        <taxon>Pseudomonadati</taxon>
        <taxon>Spirochaetota</taxon>
        <taxon>Spirochaetia</taxon>
        <taxon>Spirochaetales</taxon>
        <taxon>Candidatus Avitreponema</taxon>
    </lineage>
</organism>
<dbReference type="AlphaFoldDB" id="A0A9D9ELD5"/>
<evidence type="ECO:0000313" key="2">
    <source>
        <dbReference type="Proteomes" id="UP000823616"/>
    </source>
</evidence>
<dbReference type="EMBL" id="JADIMS010000061">
    <property type="protein sequence ID" value="MBO8450231.1"/>
    <property type="molecule type" value="Genomic_DNA"/>
</dbReference>
<dbReference type="Proteomes" id="UP000823616">
    <property type="component" value="Unassembled WGS sequence"/>
</dbReference>
<name>A0A9D9ELD5_9SPIR</name>
<gene>
    <name evidence="1" type="ORF">IAA96_03910</name>
</gene>
<protein>
    <submittedName>
        <fullName evidence="1">Uncharacterized protein</fullName>
    </submittedName>
</protein>
<comment type="caution">
    <text evidence="1">The sequence shown here is derived from an EMBL/GenBank/DDBJ whole genome shotgun (WGS) entry which is preliminary data.</text>
</comment>
<reference evidence="1" key="2">
    <citation type="journal article" date="2021" name="PeerJ">
        <title>Extensive microbial diversity within the chicken gut microbiome revealed by metagenomics and culture.</title>
        <authorList>
            <person name="Gilroy R."/>
            <person name="Ravi A."/>
            <person name="Getino M."/>
            <person name="Pursley I."/>
            <person name="Horton D.L."/>
            <person name="Alikhan N.F."/>
            <person name="Baker D."/>
            <person name="Gharbi K."/>
            <person name="Hall N."/>
            <person name="Watson M."/>
            <person name="Adriaenssens E.M."/>
            <person name="Foster-Nyarko E."/>
            <person name="Jarju S."/>
            <person name="Secka A."/>
            <person name="Antonio M."/>
            <person name="Oren A."/>
            <person name="Chaudhuri R.R."/>
            <person name="La Ragione R."/>
            <person name="Hildebrand F."/>
            <person name="Pallen M.J."/>
        </authorList>
    </citation>
    <scope>NUCLEOTIDE SEQUENCE</scope>
    <source>
        <strain evidence="1">B3-4054</strain>
    </source>
</reference>
<proteinExistence type="predicted"/>
<accession>A0A9D9ELD5</accession>
<reference evidence="1" key="1">
    <citation type="submission" date="2020-10" db="EMBL/GenBank/DDBJ databases">
        <authorList>
            <person name="Gilroy R."/>
        </authorList>
    </citation>
    <scope>NUCLEOTIDE SEQUENCE</scope>
    <source>
        <strain evidence="1">B3-4054</strain>
    </source>
</reference>
<sequence length="113" mass="12285">MMGVKERILVLAAGIAALVLAAVLVFSAVAEKKRSDGLLREAELRKSRAIPPEAFFLPDEPLGLPGVQLSRTTPPSWTEEETGRWFIPPSDADMESLRLAGEAPVHRLLESVP</sequence>